<sequence>MKNREFRALMAIALMTALIAGSVGGVSGTAYAKENQTITAEASKSTLKNASSTGDTAGLKDETVYAKVDAAGNVKTVTVSDQLKNIGSLSEVKDISVLKDIENVKGDEVFAESGDSLIWNPDNKDICYQGTTDKALPVGIEISYKLDGQNITADELEGKSGHVAIRYEYKNTTKDNTEDYVPFLMVTGLIMDSEKFSNLTITNGKIISDGDRNMAVGMGLPQMKENLGVDDLDIPDYFEVEADVTEYEAVEGITIATNSLFNEIGTDKFDSLSDLKSSMGQLQDASAQLVSGSGELKDGLDVLLSSSGTLIDGVSALADGGNTLTSGAGTLLDGSKTLASGSNSLAKGTGQLLEGTTGLKDGAQQVAAGAASITSQTGKDSELARGAENLTSGIGALGISLNDNLGKLSTGVEDLGTGIHGISDGTKGLQTAIEDNKSTVTNALESVKTAAQNLSQSTSGTNGTSVSAYDVAYGNGGTDSALNTLNALLAREDIPEDAKASVSAAIAALQSDQGARQTSAGTLDAEINAQRAALDNASSAASSAQDVVDAANAASNAFEGYTGVISSATANLISGIGKLSEGADTLQKSISGSASQVTDGIAQLDAGSKKLSGGIGALNNGLNTLSAGASEVNAGSQMLNEKMADAHSGAKSVASGASQLSTGASQLHTGALTLSNGIGTLQSGSGALLDGVQQLADGAGKLNEGMIQFNEEGIEKLVGIFDGDINGLLEKLNTMLDASKSYKNFSGISDGMDGEVKFVFVNDK</sequence>
<comment type="caution">
    <text evidence="2">The sequence shown here is derived from an EMBL/GenBank/DDBJ whole genome shotgun (WGS) entry which is preliminary data.</text>
</comment>
<feature type="signal peptide" evidence="1">
    <location>
        <begin position="1"/>
        <end position="32"/>
    </location>
</feature>
<dbReference type="NCBIfam" id="TIGR03057">
    <property type="entry name" value="xxxLxxG_by_4"/>
    <property type="match status" value="4"/>
</dbReference>
<dbReference type="EMBL" id="JAJCIS010000007">
    <property type="protein sequence ID" value="MCB7387953.1"/>
    <property type="molecule type" value="Genomic_DNA"/>
</dbReference>
<evidence type="ECO:0000256" key="1">
    <source>
        <dbReference type="SAM" id="SignalP"/>
    </source>
</evidence>
<keyword evidence="1" id="KW-0732">Signal</keyword>
<feature type="chain" id="PRO_5046033396" description="X-X-X-Leu-X-X-Gly heptad repeats" evidence="1">
    <location>
        <begin position="33"/>
        <end position="764"/>
    </location>
</feature>
<dbReference type="Gene3D" id="1.20.120.20">
    <property type="entry name" value="Apolipoprotein"/>
    <property type="match status" value="1"/>
</dbReference>
<dbReference type="InterPro" id="IPR023908">
    <property type="entry name" value="xxxLxxG_rpt"/>
</dbReference>
<proteinExistence type="predicted"/>
<organism evidence="2 3">
    <name type="scientific">Bariatricus massiliensis</name>
    <dbReference type="NCBI Taxonomy" id="1745713"/>
    <lineage>
        <taxon>Bacteria</taxon>
        <taxon>Bacillati</taxon>
        <taxon>Bacillota</taxon>
        <taxon>Clostridia</taxon>
        <taxon>Lachnospirales</taxon>
        <taxon>Lachnospiraceae</taxon>
        <taxon>Bariatricus</taxon>
    </lineage>
</organism>
<name>A0ABS8DHP2_9FIRM</name>
<gene>
    <name evidence="2" type="ORF">LIZ65_11685</name>
</gene>
<protein>
    <recommendedName>
        <fullName evidence="4">X-X-X-Leu-X-X-Gly heptad repeats</fullName>
    </recommendedName>
</protein>
<evidence type="ECO:0000313" key="2">
    <source>
        <dbReference type="EMBL" id="MCB7387953.1"/>
    </source>
</evidence>
<dbReference type="RefSeq" id="WP_066733149.1">
    <property type="nucleotide sequence ID" value="NZ_JAJCIQ010000008.1"/>
</dbReference>
<dbReference type="Gene3D" id="1.10.287.950">
    <property type="entry name" value="Methyl-accepting chemotaxis protein"/>
    <property type="match status" value="1"/>
</dbReference>
<reference evidence="2 3" key="1">
    <citation type="submission" date="2021-10" db="EMBL/GenBank/DDBJ databases">
        <title>Collection of gut derived symbiotic bacterial strains cultured from healthy donors.</title>
        <authorList>
            <person name="Lin H."/>
            <person name="Littmann E."/>
            <person name="Kohout C."/>
            <person name="Pamer E.G."/>
        </authorList>
    </citation>
    <scope>NUCLEOTIDE SEQUENCE [LARGE SCALE GENOMIC DNA]</scope>
    <source>
        <strain evidence="2 3">DFI.1.165</strain>
    </source>
</reference>
<dbReference type="Proteomes" id="UP001299546">
    <property type="component" value="Unassembled WGS sequence"/>
</dbReference>
<accession>A0ABS8DHP2</accession>
<evidence type="ECO:0008006" key="4">
    <source>
        <dbReference type="Google" id="ProtNLM"/>
    </source>
</evidence>
<evidence type="ECO:0000313" key="3">
    <source>
        <dbReference type="Proteomes" id="UP001299546"/>
    </source>
</evidence>
<keyword evidence="3" id="KW-1185">Reference proteome</keyword>